<reference evidence="2 3" key="1">
    <citation type="submission" date="2018-11" db="EMBL/GenBank/DDBJ databases">
        <title>Genomes From Bacteria Associated with the Canine Oral Cavity: a Test Case for Automated Genome-Based Taxonomic Assignment.</title>
        <authorList>
            <person name="Coil D.A."/>
            <person name="Jospin G."/>
            <person name="Darling A.E."/>
            <person name="Wallis C."/>
            <person name="Davis I.J."/>
            <person name="Harris S."/>
            <person name="Eisen J.A."/>
            <person name="Holcombe L.J."/>
            <person name="O'Flynn C."/>
        </authorList>
    </citation>
    <scope>NUCLEOTIDE SEQUENCE [LARGE SCALE GENOMIC DNA]</scope>
    <source>
        <strain evidence="2 3">OH5050</strain>
    </source>
</reference>
<dbReference type="PANTHER" id="PTHR15020">
    <property type="entry name" value="FLAVIN REDUCTASE-RELATED"/>
    <property type="match status" value="1"/>
</dbReference>
<dbReference type="SUPFAM" id="SSF51735">
    <property type="entry name" value="NAD(P)-binding Rossmann-fold domains"/>
    <property type="match status" value="1"/>
</dbReference>
<dbReference type="Pfam" id="PF13460">
    <property type="entry name" value="NAD_binding_10"/>
    <property type="match status" value="1"/>
</dbReference>
<organism evidence="2 3">
    <name type="scientific">Actinomyces bowdenii</name>
    <dbReference type="NCBI Taxonomy" id="131109"/>
    <lineage>
        <taxon>Bacteria</taxon>
        <taxon>Bacillati</taxon>
        <taxon>Actinomycetota</taxon>
        <taxon>Actinomycetes</taxon>
        <taxon>Actinomycetales</taxon>
        <taxon>Actinomycetaceae</taxon>
        <taxon>Actinomyces</taxon>
    </lineage>
</organism>
<dbReference type="AlphaFoldDB" id="A0A3P1VAQ3"/>
<comment type="caution">
    <text evidence="2">The sequence shown here is derived from an EMBL/GenBank/DDBJ whole genome shotgun (WGS) entry which is preliminary data.</text>
</comment>
<feature type="domain" description="NAD(P)-binding" evidence="1">
    <location>
        <begin position="22"/>
        <end position="212"/>
    </location>
</feature>
<evidence type="ECO:0000259" key="1">
    <source>
        <dbReference type="Pfam" id="PF13460"/>
    </source>
</evidence>
<dbReference type="Gene3D" id="3.40.50.720">
    <property type="entry name" value="NAD(P)-binding Rossmann-like Domain"/>
    <property type="match status" value="1"/>
</dbReference>
<evidence type="ECO:0000313" key="2">
    <source>
        <dbReference type="EMBL" id="RRD30706.1"/>
    </source>
</evidence>
<accession>A0A3P1VAQ3</accession>
<dbReference type="PANTHER" id="PTHR15020:SF50">
    <property type="entry name" value="UPF0659 PROTEIN YMR090W"/>
    <property type="match status" value="1"/>
</dbReference>
<dbReference type="InterPro" id="IPR016040">
    <property type="entry name" value="NAD(P)-bd_dom"/>
</dbReference>
<name>A0A3P1VAQ3_9ACTO</name>
<dbReference type="InterPro" id="IPR036291">
    <property type="entry name" value="NAD(P)-bd_dom_sf"/>
</dbReference>
<proteinExistence type="predicted"/>
<dbReference type="OrthoDB" id="9774199at2"/>
<dbReference type="EMBL" id="RQZC01000001">
    <property type="protein sequence ID" value="RRD30706.1"/>
    <property type="molecule type" value="Genomic_DNA"/>
</dbReference>
<keyword evidence="3" id="KW-1185">Reference proteome</keyword>
<evidence type="ECO:0000313" key="3">
    <source>
        <dbReference type="Proteomes" id="UP000271272"/>
    </source>
</evidence>
<gene>
    <name evidence="2" type="ORF">EII10_00900</name>
</gene>
<dbReference type="Proteomes" id="UP000271272">
    <property type="component" value="Unassembled WGS sequence"/>
</dbReference>
<sequence>MGGARMSGRASASASGPVLVAGASGYLGRYVVAELARRSIPVRALVRDRGRAQAAGPFGSPALEGLAAEWRVVRALDPAGLAGVAQGCTRVISALGVTRQRADPWDVDFLANLSLLREAEACGKDDGTPVFTYVSALGAQSPNAPVLRAKRALEEALARSRVLGQTVRPSGYFSDAEAFLQMARRGRVWLVGEGSARFNPIHGADLAAFVIDLPLQRGLWSVGGPDALTYRQTGLLAFRALGTRPRFGCVPEPAARAAITAAARVSPRIAGVGQFMVDSLTRDSLGEPTGSHHLAEYFRRRAGAEA</sequence>
<protein>
    <submittedName>
        <fullName evidence="2">SDR family NAD(P)-dependent oxidoreductase</fullName>
    </submittedName>
</protein>